<evidence type="ECO:0000256" key="2">
    <source>
        <dbReference type="ARBA" id="ARBA00022692"/>
    </source>
</evidence>
<feature type="transmembrane region" description="Helical" evidence="8">
    <location>
        <begin position="494"/>
        <end position="523"/>
    </location>
</feature>
<dbReference type="InterPro" id="IPR026961">
    <property type="entry name" value="PGG_dom"/>
</dbReference>
<evidence type="ECO:0000313" key="10">
    <source>
        <dbReference type="EMBL" id="KAI3900011.1"/>
    </source>
</evidence>
<feature type="transmembrane region" description="Helical" evidence="8">
    <location>
        <begin position="468"/>
        <end position="488"/>
    </location>
</feature>
<feature type="transmembrane region" description="Helical" evidence="8">
    <location>
        <begin position="431"/>
        <end position="456"/>
    </location>
</feature>
<evidence type="ECO:0000313" key="11">
    <source>
        <dbReference type="Proteomes" id="UP001202328"/>
    </source>
</evidence>
<feature type="repeat" description="ANK" evidence="7">
    <location>
        <begin position="66"/>
        <end position="88"/>
    </location>
</feature>
<keyword evidence="2 8" id="KW-0812">Transmembrane</keyword>
<dbReference type="Pfam" id="PF13962">
    <property type="entry name" value="PGG"/>
    <property type="match status" value="2"/>
</dbReference>
<evidence type="ECO:0000256" key="5">
    <source>
        <dbReference type="ARBA" id="ARBA00023043"/>
    </source>
</evidence>
<reference evidence="10" key="1">
    <citation type="submission" date="2022-04" db="EMBL/GenBank/DDBJ databases">
        <title>A functionally conserved STORR gene fusion in Papaver species that diverged 16.8 million years ago.</title>
        <authorList>
            <person name="Catania T."/>
        </authorList>
    </citation>
    <scope>NUCLEOTIDE SEQUENCE</scope>
    <source>
        <strain evidence="10">S-188037</strain>
    </source>
</reference>
<comment type="subcellular location">
    <subcellularLocation>
        <location evidence="1">Membrane</location>
        <topology evidence="1">Multi-pass membrane protein</topology>
    </subcellularLocation>
</comment>
<feature type="transmembrane region" description="Helical" evidence="8">
    <location>
        <begin position="560"/>
        <end position="580"/>
    </location>
</feature>
<dbReference type="PANTHER" id="PTHR24186:SF37">
    <property type="entry name" value="PGG DOMAIN-CONTAINING PROTEIN"/>
    <property type="match status" value="1"/>
</dbReference>
<proteinExistence type="predicted"/>
<evidence type="ECO:0000256" key="3">
    <source>
        <dbReference type="ARBA" id="ARBA00022737"/>
    </source>
</evidence>
<evidence type="ECO:0000256" key="7">
    <source>
        <dbReference type="PROSITE-ProRule" id="PRU00023"/>
    </source>
</evidence>
<organism evidence="10 11">
    <name type="scientific">Papaver atlanticum</name>
    <dbReference type="NCBI Taxonomy" id="357466"/>
    <lineage>
        <taxon>Eukaryota</taxon>
        <taxon>Viridiplantae</taxon>
        <taxon>Streptophyta</taxon>
        <taxon>Embryophyta</taxon>
        <taxon>Tracheophyta</taxon>
        <taxon>Spermatophyta</taxon>
        <taxon>Magnoliopsida</taxon>
        <taxon>Ranunculales</taxon>
        <taxon>Papaveraceae</taxon>
        <taxon>Papaveroideae</taxon>
        <taxon>Papaver</taxon>
    </lineage>
</organism>
<protein>
    <recommendedName>
        <fullName evidence="9">PGG domain-containing protein</fullName>
    </recommendedName>
</protein>
<dbReference type="Proteomes" id="UP001202328">
    <property type="component" value="Unassembled WGS sequence"/>
</dbReference>
<dbReference type="InterPro" id="IPR036770">
    <property type="entry name" value="Ankyrin_rpt-contain_sf"/>
</dbReference>
<feature type="repeat" description="ANK" evidence="7">
    <location>
        <begin position="100"/>
        <end position="124"/>
    </location>
</feature>
<comment type="caution">
    <text evidence="10">The sequence shown here is derived from an EMBL/GenBank/DDBJ whole genome shotgun (WGS) entry which is preliminary data.</text>
</comment>
<dbReference type="EMBL" id="JAJJMB010011750">
    <property type="protein sequence ID" value="KAI3900011.1"/>
    <property type="molecule type" value="Genomic_DNA"/>
</dbReference>
<dbReference type="Gene3D" id="1.25.40.20">
    <property type="entry name" value="Ankyrin repeat-containing domain"/>
    <property type="match status" value="1"/>
</dbReference>
<dbReference type="GO" id="GO:0005886">
    <property type="term" value="C:plasma membrane"/>
    <property type="evidence" value="ECO:0007669"/>
    <property type="project" value="TreeGrafter"/>
</dbReference>
<evidence type="ECO:0000256" key="6">
    <source>
        <dbReference type="ARBA" id="ARBA00023136"/>
    </source>
</evidence>
<dbReference type="SMART" id="SM00248">
    <property type="entry name" value="ANK"/>
    <property type="match status" value="5"/>
</dbReference>
<gene>
    <name evidence="10" type="ORF">MKW98_000911</name>
</gene>
<dbReference type="Pfam" id="PF00023">
    <property type="entry name" value="Ank"/>
    <property type="match status" value="1"/>
</dbReference>
<evidence type="ECO:0000259" key="9">
    <source>
        <dbReference type="Pfam" id="PF13962"/>
    </source>
</evidence>
<evidence type="ECO:0000256" key="8">
    <source>
        <dbReference type="SAM" id="Phobius"/>
    </source>
</evidence>
<dbReference type="SUPFAM" id="SSF48403">
    <property type="entry name" value="Ankyrin repeat"/>
    <property type="match status" value="1"/>
</dbReference>
<dbReference type="PROSITE" id="PS50297">
    <property type="entry name" value="ANK_REP_REGION"/>
    <property type="match status" value="2"/>
</dbReference>
<keyword evidence="3" id="KW-0677">Repeat</keyword>
<dbReference type="InterPro" id="IPR002110">
    <property type="entry name" value="Ankyrin_rpt"/>
</dbReference>
<name>A0AAD4SCZ5_9MAGN</name>
<evidence type="ECO:0000256" key="4">
    <source>
        <dbReference type="ARBA" id="ARBA00022989"/>
    </source>
</evidence>
<keyword evidence="6 8" id="KW-0472">Membrane</keyword>
<dbReference type="PROSITE" id="PS50088">
    <property type="entry name" value="ANK_REPEAT"/>
    <property type="match status" value="2"/>
</dbReference>
<accession>A0AAD4SCZ5</accession>
<feature type="domain" description="PGG" evidence="9">
    <location>
        <begin position="417"/>
        <end position="488"/>
    </location>
</feature>
<dbReference type="PANTHER" id="PTHR24186">
    <property type="entry name" value="PROTEIN PHOSPHATASE 1 REGULATORY SUBUNIT"/>
    <property type="match status" value="1"/>
</dbReference>
<feature type="domain" description="PGG" evidence="9">
    <location>
        <begin position="256"/>
        <end position="304"/>
    </location>
</feature>
<evidence type="ECO:0000256" key="1">
    <source>
        <dbReference type="ARBA" id="ARBA00004141"/>
    </source>
</evidence>
<keyword evidence="4 8" id="KW-1133">Transmembrane helix</keyword>
<keyword evidence="5 7" id="KW-0040">ANK repeat</keyword>
<sequence length="592" mass="67062">MESLSKLWNMSFFNKEDTRLNNLDETFTSFRSTPLHIAVMSGDIKFATKILSKPEGPNIALKQDSNGFTPLHLASVRTSIRMVRLLLQAEPGACIVQDEDGRTPLHLAAMMNRVDIMKLLMEEGLPEAIHIRNAKETILHLCVKSNTKLKTLKLLAGYLVPAQPPYPNTISIDSTDNDDNTILHLAVEMGNTKITNYLLLDNNVRINKNIENKKGLKALNMLSQAQRNDLKFGFYGCHIRHDKHKSKTLSKDGDHEGLKDRINALMVVATLIAGIAFQAAMNPPGGVWQDDSKVNSSTDPVIFAYYLEHMFSASISGGLDSYIKYNLRYPANVTPGYWNFRPYNSTIEGEKQGINHLIEKLVKNLRKTYLKDFYYRKMTSKGLILEDFLFTDVVSFYNGNATNNTNRGGFFPYIIRYAGTPILAYTWPNHYVVYMVTNGAAFFASLTIIFLAMCGFMMERSVTQVRILIVLMCISIGCIASSYLSILVAMMPGFYVGISIFVIFQVFLGVCCMLGVGYFIWTLTWKIVKLRKRTRHYHIGVVNYLKALFFSMDAKDAGKLVLFIVAYSGFRINGYIYYMYDGGWSHINPFLY</sequence>
<dbReference type="Pfam" id="PF12796">
    <property type="entry name" value="Ank_2"/>
    <property type="match status" value="2"/>
</dbReference>
<dbReference type="AlphaFoldDB" id="A0AAD4SCZ5"/>
<keyword evidence="11" id="KW-1185">Reference proteome</keyword>